<reference evidence="1" key="1">
    <citation type="submission" date="2023-07" db="EMBL/GenBank/DDBJ databases">
        <authorList>
            <person name="Pelsma A.J. K."/>
        </authorList>
    </citation>
    <scope>NUCLEOTIDE SEQUENCE</scope>
</reference>
<dbReference type="InterPro" id="IPR050867">
    <property type="entry name" value="NiFe/NiFeSe_hydrgnase_LSU"/>
</dbReference>
<name>A0AA48M1W4_9ZZZZ</name>
<protein>
    <submittedName>
        <fullName evidence="1">Uncharacterized protein</fullName>
    </submittedName>
</protein>
<dbReference type="SUPFAM" id="SSF56762">
    <property type="entry name" value="HydB/Nqo4-like"/>
    <property type="match status" value="1"/>
</dbReference>
<dbReference type="Pfam" id="PF00374">
    <property type="entry name" value="NiFeSe_Hases"/>
    <property type="match status" value="1"/>
</dbReference>
<proteinExistence type="predicted"/>
<dbReference type="AlphaFoldDB" id="A0AA48M1W4"/>
<dbReference type="PANTHER" id="PTHR42958:SF4">
    <property type="entry name" value="HYDROGENASE EXPRESSION_FORMATION PROTEIN HUPK"/>
    <property type="match status" value="1"/>
</dbReference>
<dbReference type="InterPro" id="IPR029014">
    <property type="entry name" value="NiFe-Hase_large"/>
</dbReference>
<dbReference type="EMBL" id="OY288114">
    <property type="protein sequence ID" value="CAJ0876926.1"/>
    <property type="molecule type" value="Genomic_DNA"/>
</dbReference>
<dbReference type="InterPro" id="IPR001501">
    <property type="entry name" value="Ni-dep_hyd_lsu"/>
</dbReference>
<accession>A0AA48M1W4</accession>
<organism evidence="1">
    <name type="scientific">freshwater sediment metagenome</name>
    <dbReference type="NCBI Taxonomy" id="556182"/>
    <lineage>
        <taxon>unclassified sequences</taxon>
        <taxon>metagenomes</taxon>
        <taxon>ecological metagenomes</taxon>
    </lineage>
</organism>
<dbReference type="PANTHER" id="PTHR42958">
    <property type="entry name" value="HYDROGENASE-2 LARGE CHAIN"/>
    <property type="match status" value="1"/>
</dbReference>
<dbReference type="Gene3D" id="1.10.645.10">
    <property type="entry name" value="Cytochrome-c3 Hydrogenase, chain B"/>
    <property type="match status" value="2"/>
</dbReference>
<dbReference type="GO" id="GO:0016151">
    <property type="term" value="F:nickel cation binding"/>
    <property type="evidence" value="ECO:0007669"/>
    <property type="project" value="InterPro"/>
</dbReference>
<evidence type="ECO:0000313" key="1">
    <source>
        <dbReference type="EMBL" id="CAJ0876926.1"/>
    </source>
</evidence>
<gene>
    <name evidence="1" type="ORF">AMST5_02832</name>
</gene>
<sequence>MTGPLQPGAIRIGVETDAFGRVASVELHSSRPAGLSRLFVGRPAAEIPALAASLFGLCGFAHGAAARNAIAAARGEVASWKDDTPVLAAERLAESLRACVMEWPSASLDRASVTTPLREAMMTARALMAADHMFSRDERMLDSIEKVFLTCGLRPDTQELDGFFEAMMLEARAENFGSPQAPDALSPHDDAVVIHALRRQRTAFATAPALPGRIVETGAFARHWREIMSESSMLAARLGARFVDMRETLRMLRSACAGEPDLACAAGQIGEGEGYAAVETARGRLYHWARLASDGCVLDYEMLAPTEWNFHAEGPFAVALRGAEIGFGEIARRRVARLAALFDPCVAFDIHIYEPAHA</sequence>